<keyword evidence="4" id="KW-1185">Reference proteome</keyword>
<evidence type="ECO:0000256" key="1">
    <source>
        <dbReference type="SAM" id="MobiDB-lite"/>
    </source>
</evidence>
<sequence>MPRSSAISRAPRAVVAGLAIAAGALAVGPGAAAPGGKLGTLPHGIYRCATPGDAAGQPWRPIAGDAFAINTASTYRAQGDTGTYLLTGDSVVFTRGPLKGRRFVRTGTGTLRELGANGVPGRVRCVRGGGRPALKPRASARRSAADRD</sequence>
<evidence type="ECO:0000256" key="2">
    <source>
        <dbReference type="SAM" id="SignalP"/>
    </source>
</evidence>
<feature type="signal peptide" evidence="2">
    <location>
        <begin position="1"/>
        <end position="26"/>
    </location>
</feature>
<name>A0ABW9UU56_9SPHN</name>
<dbReference type="GO" id="GO:0003746">
    <property type="term" value="F:translation elongation factor activity"/>
    <property type="evidence" value="ECO:0007669"/>
    <property type="project" value="UniProtKB-KW"/>
</dbReference>
<organism evidence="3 4">
    <name type="scientific">Pelagerythrobacter marinus</name>
    <dbReference type="NCBI Taxonomy" id="538382"/>
    <lineage>
        <taxon>Bacteria</taxon>
        <taxon>Pseudomonadati</taxon>
        <taxon>Pseudomonadota</taxon>
        <taxon>Alphaproteobacteria</taxon>
        <taxon>Sphingomonadales</taxon>
        <taxon>Erythrobacteraceae</taxon>
        <taxon>Pelagerythrobacter</taxon>
    </lineage>
</organism>
<evidence type="ECO:0000313" key="3">
    <source>
        <dbReference type="EMBL" id="MXO68110.1"/>
    </source>
</evidence>
<accession>A0ABW9UU56</accession>
<dbReference type="EMBL" id="WTYO01000002">
    <property type="protein sequence ID" value="MXO68110.1"/>
    <property type="molecule type" value="Genomic_DNA"/>
</dbReference>
<dbReference type="RefSeq" id="WP_160732768.1">
    <property type="nucleotide sequence ID" value="NZ_WTYO01000002.1"/>
</dbReference>
<evidence type="ECO:0000313" key="4">
    <source>
        <dbReference type="Proteomes" id="UP000444401"/>
    </source>
</evidence>
<gene>
    <name evidence="3" type="ORF">GRI72_04625</name>
</gene>
<dbReference type="Proteomes" id="UP000444401">
    <property type="component" value="Unassembled WGS sequence"/>
</dbReference>
<keyword evidence="3" id="KW-0251">Elongation factor</keyword>
<reference evidence="3 4" key="1">
    <citation type="submission" date="2019-12" db="EMBL/GenBank/DDBJ databases">
        <title>Genomic-based taxomic classification of the family Erythrobacteraceae.</title>
        <authorList>
            <person name="Xu L."/>
        </authorList>
    </citation>
    <scope>NUCLEOTIDE SEQUENCE [LARGE SCALE GENOMIC DNA]</scope>
    <source>
        <strain evidence="3 4">H32</strain>
    </source>
</reference>
<proteinExistence type="predicted"/>
<feature type="chain" id="PRO_5046442426" evidence="2">
    <location>
        <begin position="27"/>
        <end position="148"/>
    </location>
</feature>
<feature type="region of interest" description="Disordered" evidence="1">
    <location>
        <begin position="129"/>
        <end position="148"/>
    </location>
</feature>
<protein>
    <submittedName>
        <fullName evidence="3">Elongation factor P</fullName>
    </submittedName>
</protein>
<keyword evidence="3" id="KW-0648">Protein biosynthesis</keyword>
<comment type="caution">
    <text evidence="3">The sequence shown here is derived from an EMBL/GenBank/DDBJ whole genome shotgun (WGS) entry which is preliminary data.</text>
</comment>
<keyword evidence="2" id="KW-0732">Signal</keyword>